<dbReference type="Proteomes" id="UP000255317">
    <property type="component" value="Unassembled WGS sequence"/>
</dbReference>
<protein>
    <recommendedName>
        <fullName evidence="1">DUF4935 domain-containing protein</fullName>
    </recommendedName>
</protein>
<evidence type="ECO:0000313" key="2">
    <source>
        <dbReference type="EMBL" id="RDK87374.1"/>
    </source>
</evidence>
<comment type="caution">
    <text evidence="2">The sequence shown here is derived from an EMBL/GenBank/DDBJ whole genome shotgun (WGS) entry which is preliminary data.</text>
</comment>
<dbReference type="InterPro" id="IPR032557">
    <property type="entry name" value="DUF4935"/>
</dbReference>
<evidence type="ECO:0000313" key="3">
    <source>
        <dbReference type="Proteomes" id="UP000255317"/>
    </source>
</evidence>
<accession>A0A370QG79</accession>
<evidence type="ECO:0000259" key="1">
    <source>
        <dbReference type="Pfam" id="PF16289"/>
    </source>
</evidence>
<dbReference type="Pfam" id="PF16289">
    <property type="entry name" value="PIN_12"/>
    <property type="match status" value="1"/>
</dbReference>
<gene>
    <name evidence="2" type="ORF">C8D94_102561</name>
</gene>
<dbReference type="EMBL" id="QRAO01000002">
    <property type="protein sequence ID" value="RDK87374.1"/>
    <property type="molecule type" value="Genomic_DNA"/>
</dbReference>
<dbReference type="RefSeq" id="WP_115123551.1">
    <property type="nucleotide sequence ID" value="NZ_QRAO01000002.1"/>
</dbReference>
<dbReference type="OrthoDB" id="9766796at2"/>
<proteinExistence type="predicted"/>
<reference evidence="2 3" key="1">
    <citation type="submission" date="2018-07" db="EMBL/GenBank/DDBJ databases">
        <title>Genomic Encyclopedia of Type Strains, Phase IV (KMG-IV): sequencing the most valuable type-strain genomes for metagenomic binning, comparative biology and taxonomic classification.</title>
        <authorList>
            <person name="Goeker M."/>
        </authorList>
    </citation>
    <scope>NUCLEOTIDE SEQUENCE [LARGE SCALE GENOMIC DNA]</scope>
    <source>
        <strain evidence="2 3">DSM 101478</strain>
    </source>
</reference>
<sequence>MILEYNIIFLDTNVFQSENFTEGKKLNQLLDQSIEEGIQVKIVDITYQECLKRIQENLTKAKTAFKKASALLNKEGNLLRQTEKYKQFYSIPKVEIESDFTELKNHFDSFLKEKNIEIISSEIANHNEVFKLYFDKKSPFGTGQKKDEFPDAFILNTIEHWCDINMSGAFVISSDNDMLSYVSKSFEVINGIGQMLNVFVNASNYYKAVYGILSSNLNLAIDELKESIDDYTDNFSILIYERLLSDPYYVELEYDLGEILNFEVSSLIITSLEENLVQMDIRAKVDLQLPLTYNDLSMAHYDSEDDRYWNVTHVSENSIYRLDLLLPAEFEFEIDEEEIINFSLGTLYDYKLIGYEKIEENIQERSEFSDW</sequence>
<dbReference type="AlphaFoldDB" id="A0A370QG79"/>
<keyword evidence="3" id="KW-1185">Reference proteome</keyword>
<feature type="domain" description="DUF4935" evidence="1">
    <location>
        <begin position="8"/>
        <end position="178"/>
    </location>
</feature>
<name>A0A370QG79_9FLAO</name>
<organism evidence="2 3">
    <name type="scientific">Marinirhabdus gelatinilytica</name>
    <dbReference type="NCBI Taxonomy" id="1703343"/>
    <lineage>
        <taxon>Bacteria</taxon>
        <taxon>Pseudomonadati</taxon>
        <taxon>Bacteroidota</taxon>
        <taxon>Flavobacteriia</taxon>
        <taxon>Flavobacteriales</taxon>
        <taxon>Flavobacteriaceae</taxon>
    </lineage>
</organism>